<protein>
    <submittedName>
        <fullName evidence="1">Uncharacterized protein</fullName>
    </submittedName>
</protein>
<reference evidence="1" key="1">
    <citation type="submission" date="2014-09" db="EMBL/GenBank/DDBJ databases">
        <authorList>
            <person name="Magalhaes I.L.F."/>
            <person name="Oliveira U."/>
            <person name="Santos F.R."/>
            <person name="Vidigal T.H.D.A."/>
            <person name="Brescovit A.D."/>
            <person name="Santos A.J."/>
        </authorList>
    </citation>
    <scope>NUCLEOTIDE SEQUENCE</scope>
    <source>
        <tissue evidence="1">Shoot tissue taken approximately 20 cm above the soil surface</tissue>
    </source>
</reference>
<accession>A0A0A8ZKJ4</accession>
<reference evidence="1" key="2">
    <citation type="journal article" date="2015" name="Data Brief">
        <title>Shoot transcriptome of the giant reed, Arundo donax.</title>
        <authorList>
            <person name="Barrero R.A."/>
            <person name="Guerrero F.D."/>
            <person name="Moolhuijzen P."/>
            <person name="Goolsby J.A."/>
            <person name="Tidwell J."/>
            <person name="Bellgard S.E."/>
            <person name="Bellgard M.I."/>
        </authorList>
    </citation>
    <scope>NUCLEOTIDE SEQUENCE</scope>
    <source>
        <tissue evidence="1">Shoot tissue taken approximately 20 cm above the soil surface</tissue>
    </source>
</reference>
<sequence>MEAGGGLGA</sequence>
<dbReference type="EMBL" id="GBRH01262518">
    <property type="protein sequence ID" value="JAD35377.1"/>
    <property type="molecule type" value="Transcribed_RNA"/>
</dbReference>
<organism evidence="1">
    <name type="scientific">Arundo donax</name>
    <name type="common">Giant reed</name>
    <name type="synonym">Donax arundinaceus</name>
    <dbReference type="NCBI Taxonomy" id="35708"/>
    <lineage>
        <taxon>Eukaryota</taxon>
        <taxon>Viridiplantae</taxon>
        <taxon>Streptophyta</taxon>
        <taxon>Embryophyta</taxon>
        <taxon>Tracheophyta</taxon>
        <taxon>Spermatophyta</taxon>
        <taxon>Magnoliopsida</taxon>
        <taxon>Liliopsida</taxon>
        <taxon>Poales</taxon>
        <taxon>Poaceae</taxon>
        <taxon>PACMAD clade</taxon>
        <taxon>Arundinoideae</taxon>
        <taxon>Arundineae</taxon>
        <taxon>Arundo</taxon>
    </lineage>
</organism>
<evidence type="ECO:0000313" key="1">
    <source>
        <dbReference type="EMBL" id="JAD35377.1"/>
    </source>
</evidence>
<proteinExistence type="predicted"/>
<name>A0A0A8ZKJ4_ARUDO</name>